<organism evidence="2 3">
    <name type="scientific">Halovibrio salipaludis</name>
    <dbReference type="NCBI Taxonomy" id="2032626"/>
    <lineage>
        <taxon>Bacteria</taxon>
        <taxon>Pseudomonadati</taxon>
        <taxon>Pseudomonadota</taxon>
        <taxon>Gammaproteobacteria</taxon>
        <taxon>Oceanospirillales</taxon>
        <taxon>Halomonadaceae</taxon>
        <taxon>Halovibrio</taxon>
    </lineage>
</organism>
<feature type="transmembrane region" description="Helical" evidence="1">
    <location>
        <begin position="267"/>
        <end position="285"/>
    </location>
</feature>
<dbReference type="Pfam" id="PF05940">
    <property type="entry name" value="NnrS"/>
    <property type="match status" value="1"/>
</dbReference>
<reference evidence="2 3" key="1">
    <citation type="submission" date="2017-08" db="EMBL/GenBank/DDBJ databases">
        <title>Halovibrio sewagensis sp. nov., isolated from wastewater of high salinity.</title>
        <authorList>
            <person name="Dong X."/>
            <person name="Zhang G."/>
        </authorList>
    </citation>
    <scope>NUCLEOTIDE SEQUENCE [LARGE SCALE GENOMIC DNA]</scope>
    <source>
        <strain evidence="2 3">YL5-2</strain>
    </source>
</reference>
<feature type="transmembrane region" description="Helical" evidence="1">
    <location>
        <begin position="92"/>
        <end position="111"/>
    </location>
</feature>
<comment type="caution">
    <text evidence="2">The sequence shown here is derived from an EMBL/GenBank/DDBJ whole genome shotgun (WGS) entry which is preliminary data.</text>
</comment>
<dbReference type="Proteomes" id="UP000218896">
    <property type="component" value="Unassembled WGS sequence"/>
</dbReference>
<keyword evidence="1" id="KW-0472">Membrane</keyword>
<evidence type="ECO:0000313" key="3">
    <source>
        <dbReference type="Proteomes" id="UP000218896"/>
    </source>
</evidence>
<feature type="transmembrane region" description="Helical" evidence="1">
    <location>
        <begin position="297"/>
        <end position="319"/>
    </location>
</feature>
<keyword evidence="3" id="KW-1185">Reference proteome</keyword>
<keyword evidence="1" id="KW-0812">Transmembrane</keyword>
<feature type="transmembrane region" description="Helical" evidence="1">
    <location>
        <begin position="64"/>
        <end position="85"/>
    </location>
</feature>
<dbReference type="AlphaFoldDB" id="A0A2A2FCA7"/>
<name>A0A2A2FCA7_9GAMM</name>
<sequence>MAEPLNTPPRLSPVTLFSYPFRIFFLSLAVQAVVIVPLWVGAVTGRLDLPLAIPALAWHQHEMVFAWLQAAIAGFLLTAVCVWTGTTRTHGWPLAGLWGVWLMGRLVITLGESLPEWLVIGVNLLFLPLLMLDAGLRVWRARQPRQIPILLVLLGLWLMQATFLINGSGAALDGALLMAMTLMLIIGGRITPNFSMGWLRTRGLSTEGITVIPWLEKLLLAVMALTFLGVLVLPDPVTGTLALVAGTVALVRILLWRGWRVAREPLLWILHLSLLWIPAGLWLLAASRFNAIPETVWVHATGLGAMGGLILGVISRVVLGHTGRTLTLPRGMVTAFVMVHLGALIRVVTGAGGMAWQTGISISALLWMIAFGLFLFRYTGILMRPRVDGSPG</sequence>
<dbReference type="RefSeq" id="WP_095616278.1">
    <property type="nucleotide sequence ID" value="NZ_NSKD01000001.1"/>
</dbReference>
<feature type="transmembrane region" description="Helical" evidence="1">
    <location>
        <begin position="237"/>
        <end position="255"/>
    </location>
</feature>
<feature type="transmembrane region" description="Helical" evidence="1">
    <location>
        <begin position="147"/>
        <end position="165"/>
    </location>
</feature>
<protein>
    <submittedName>
        <fullName evidence="2">Short-chain dehydrogenase</fullName>
    </submittedName>
</protein>
<dbReference type="InterPro" id="IPR010266">
    <property type="entry name" value="NnrS"/>
</dbReference>
<feature type="transmembrane region" description="Helical" evidence="1">
    <location>
        <begin position="21"/>
        <end position="44"/>
    </location>
</feature>
<feature type="transmembrane region" description="Helical" evidence="1">
    <location>
        <begin position="354"/>
        <end position="376"/>
    </location>
</feature>
<accession>A0A2A2FCA7</accession>
<proteinExistence type="predicted"/>
<dbReference type="EMBL" id="NSKD01000001">
    <property type="protein sequence ID" value="PAU82183.1"/>
    <property type="molecule type" value="Genomic_DNA"/>
</dbReference>
<evidence type="ECO:0000256" key="1">
    <source>
        <dbReference type="SAM" id="Phobius"/>
    </source>
</evidence>
<feature type="transmembrane region" description="Helical" evidence="1">
    <location>
        <begin position="331"/>
        <end position="348"/>
    </location>
</feature>
<feature type="transmembrane region" description="Helical" evidence="1">
    <location>
        <begin position="171"/>
        <end position="190"/>
    </location>
</feature>
<gene>
    <name evidence="2" type="ORF">CK501_03265</name>
</gene>
<feature type="transmembrane region" description="Helical" evidence="1">
    <location>
        <begin position="211"/>
        <end position="231"/>
    </location>
</feature>
<evidence type="ECO:0000313" key="2">
    <source>
        <dbReference type="EMBL" id="PAU82183.1"/>
    </source>
</evidence>
<keyword evidence="1" id="KW-1133">Transmembrane helix</keyword>
<feature type="transmembrane region" description="Helical" evidence="1">
    <location>
        <begin position="117"/>
        <end position="135"/>
    </location>
</feature>
<dbReference type="OrthoDB" id="9770040at2"/>